<dbReference type="STRING" id="137658.SAMN05216186_10871"/>
<dbReference type="PANTHER" id="PTHR30204:SF90">
    <property type="entry name" value="HTH-TYPE TRANSCRIPTIONAL ACTIVATOR MTA"/>
    <property type="match status" value="1"/>
</dbReference>
<dbReference type="GO" id="GO:0003700">
    <property type="term" value="F:DNA-binding transcription factor activity"/>
    <property type="evidence" value="ECO:0007669"/>
    <property type="project" value="InterPro"/>
</dbReference>
<dbReference type="SMART" id="SM00422">
    <property type="entry name" value="HTH_MERR"/>
    <property type="match status" value="1"/>
</dbReference>
<dbReference type="Proteomes" id="UP000198706">
    <property type="component" value="Unassembled WGS sequence"/>
</dbReference>
<proteinExistence type="predicted"/>
<evidence type="ECO:0000256" key="1">
    <source>
        <dbReference type="ARBA" id="ARBA00023125"/>
    </source>
</evidence>
<dbReference type="InterPro" id="IPR009061">
    <property type="entry name" value="DNA-bd_dom_put_sf"/>
</dbReference>
<dbReference type="InterPro" id="IPR047057">
    <property type="entry name" value="MerR_fam"/>
</dbReference>
<dbReference type="PROSITE" id="PS50937">
    <property type="entry name" value="HTH_MERR_2"/>
    <property type="match status" value="1"/>
</dbReference>
<dbReference type="PRINTS" id="PR00040">
    <property type="entry name" value="HTHMERR"/>
</dbReference>
<feature type="domain" description="HTH merR-type" evidence="2">
    <location>
        <begin position="2"/>
        <end position="71"/>
    </location>
</feature>
<keyword evidence="1 3" id="KW-0238">DNA-binding</keyword>
<reference evidence="3 4" key="1">
    <citation type="submission" date="2016-10" db="EMBL/GenBank/DDBJ databases">
        <authorList>
            <person name="de Groot N.N."/>
        </authorList>
    </citation>
    <scope>NUCLEOTIDE SEQUENCE [LARGE SCALE GENOMIC DNA]</scope>
    <source>
        <strain evidence="3 4">JCM 21544</strain>
    </source>
</reference>
<protein>
    <submittedName>
        <fullName evidence="3">DNA-binding transcriptional regulator, MerR family</fullName>
    </submittedName>
</protein>
<evidence type="ECO:0000313" key="3">
    <source>
        <dbReference type="EMBL" id="SDK55965.1"/>
    </source>
</evidence>
<evidence type="ECO:0000259" key="2">
    <source>
        <dbReference type="PROSITE" id="PS50937"/>
    </source>
</evidence>
<evidence type="ECO:0000313" key="4">
    <source>
        <dbReference type="Proteomes" id="UP000198706"/>
    </source>
</evidence>
<dbReference type="EMBL" id="FNFD01000008">
    <property type="protein sequence ID" value="SDK55965.1"/>
    <property type="molecule type" value="Genomic_DNA"/>
</dbReference>
<dbReference type="InterPro" id="IPR000551">
    <property type="entry name" value="MerR-type_HTH_dom"/>
</dbReference>
<accession>A0A1G9CX31</accession>
<name>A0A1G9CX31_9PSED</name>
<dbReference type="Pfam" id="PF07739">
    <property type="entry name" value="TipAS"/>
    <property type="match status" value="2"/>
</dbReference>
<dbReference type="PROSITE" id="PS00552">
    <property type="entry name" value="HTH_MERR_1"/>
    <property type="match status" value="1"/>
</dbReference>
<dbReference type="Gene3D" id="1.10.1660.10">
    <property type="match status" value="1"/>
</dbReference>
<sequence length="344" mass="38756">MNLRVGELARRSGLTVRTLHHYDSIGLLRPSARSEAGYRLYGRADIARLHQIQALRGLGVSLADIGAILDRPDLSLPHLVEQQIRLLDRQIAQQRLLRERLAQLHGQFRDGEEPALADWLTTLEMMTMYDRYFSPEELAALPFYQDGATKREEWTALAREAEALMRQSASPRSEAAQALARRWMCALERDTAANPAWLMKLNDMHAHEDSLQAQLGITSAIGAFIMTAFAESRLALYERYLSADEMTFMRGHYAQRMQAWPALLADLRQALDDGMAADSPQARQLAGRWLELLRGYAGDDPETHRKIRLAHEREPSLNEGTWTTPALLAYLGQAVATLQADAGR</sequence>
<dbReference type="InterPro" id="IPR012925">
    <property type="entry name" value="TipAS_dom"/>
</dbReference>
<gene>
    <name evidence="3" type="ORF">SAMN05216186_10871</name>
</gene>
<dbReference type="Pfam" id="PF13411">
    <property type="entry name" value="MerR_1"/>
    <property type="match status" value="1"/>
</dbReference>
<dbReference type="SUPFAM" id="SSF46955">
    <property type="entry name" value="Putative DNA-binding domain"/>
    <property type="match status" value="1"/>
</dbReference>
<dbReference type="GO" id="GO:0003677">
    <property type="term" value="F:DNA binding"/>
    <property type="evidence" value="ECO:0007669"/>
    <property type="project" value="UniProtKB-KW"/>
</dbReference>
<dbReference type="PANTHER" id="PTHR30204">
    <property type="entry name" value="REDOX-CYCLING DRUG-SENSING TRANSCRIPTIONAL ACTIVATOR SOXR"/>
    <property type="match status" value="1"/>
</dbReference>
<organism evidence="3 4">
    <name type="scientific">Pseudomonas indica</name>
    <dbReference type="NCBI Taxonomy" id="137658"/>
    <lineage>
        <taxon>Bacteria</taxon>
        <taxon>Pseudomonadati</taxon>
        <taxon>Pseudomonadota</taxon>
        <taxon>Gammaproteobacteria</taxon>
        <taxon>Pseudomonadales</taxon>
        <taxon>Pseudomonadaceae</taxon>
        <taxon>Pseudomonas</taxon>
    </lineage>
</organism>
<dbReference type="RefSeq" id="WP_084336248.1">
    <property type="nucleotide sequence ID" value="NZ_FNFD01000008.1"/>
</dbReference>
<keyword evidence="4" id="KW-1185">Reference proteome</keyword>
<dbReference type="AlphaFoldDB" id="A0A1G9CX31"/>